<name>A0A7I4AYA3_PHYPA</name>
<organism evidence="1 2">
    <name type="scientific">Physcomitrium patens</name>
    <name type="common">Spreading-leaved earth moss</name>
    <name type="synonym">Physcomitrella patens</name>
    <dbReference type="NCBI Taxonomy" id="3218"/>
    <lineage>
        <taxon>Eukaryota</taxon>
        <taxon>Viridiplantae</taxon>
        <taxon>Streptophyta</taxon>
        <taxon>Embryophyta</taxon>
        <taxon>Bryophyta</taxon>
        <taxon>Bryophytina</taxon>
        <taxon>Bryopsida</taxon>
        <taxon>Funariidae</taxon>
        <taxon>Funariales</taxon>
        <taxon>Funariaceae</taxon>
        <taxon>Physcomitrium</taxon>
    </lineage>
</organism>
<dbReference type="Proteomes" id="UP000006727">
    <property type="component" value="Chromosome 15"/>
</dbReference>
<reference evidence="1 2" key="1">
    <citation type="journal article" date="2008" name="Science">
        <title>The Physcomitrella genome reveals evolutionary insights into the conquest of land by plants.</title>
        <authorList>
            <person name="Rensing S."/>
            <person name="Lang D."/>
            <person name="Zimmer A."/>
            <person name="Terry A."/>
            <person name="Salamov A."/>
            <person name="Shapiro H."/>
            <person name="Nishiyama T."/>
            <person name="Perroud P.-F."/>
            <person name="Lindquist E."/>
            <person name="Kamisugi Y."/>
            <person name="Tanahashi T."/>
            <person name="Sakakibara K."/>
            <person name="Fujita T."/>
            <person name="Oishi K."/>
            <person name="Shin-I T."/>
            <person name="Kuroki Y."/>
            <person name="Toyoda A."/>
            <person name="Suzuki Y."/>
            <person name="Hashimoto A."/>
            <person name="Yamaguchi K."/>
            <person name="Sugano A."/>
            <person name="Kohara Y."/>
            <person name="Fujiyama A."/>
            <person name="Anterola A."/>
            <person name="Aoki S."/>
            <person name="Ashton N."/>
            <person name="Barbazuk W.B."/>
            <person name="Barker E."/>
            <person name="Bennetzen J."/>
            <person name="Bezanilla M."/>
            <person name="Blankenship R."/>
            <person name="Cho S.H."/>
            <person name="Dutcher S."/>
            <person name="Estelle M."/>
            <person name="Fawcett J.A."/>
            <person name="Gundlach H."/>
            <person name="Hanada K."/>
            <person name="Heyl A."/>
            <person name="Hicks K.A."/>
            <person name="Hugh J."/>
            <person name="Lohr M."/>
            <person name="Mayer K."/>
            <person name="Melkozernov A."/>
            <person name="Murata T."/>
            <person name="Nelson D."/>
            <person name="Pils B."/>
            <person name="Prigge M."/>
            <person name="Reiss B."/>
            <person name="Renner T."/>
            <person name="Rombauts S."/>
            <person name="Rushton P."/>
            <person name="Sanderfoot A."/>
            <person name="Schween G."/>
            <person name="Shiu S.-H."/>
            <person name="Stueber K."/>
            <person name="Theodoulou F.L."/>
            <person name="Tu H."/>
            <person name="Van de Peer Y."/>
            <person name="Verrier P.J."/>
            <person name="Waters E."/>
            <person name="Wood A."/>
            <person name="Yang L."/>
            <person name="Cove D."/>
            <person name="Cuming A."/>
            <person name="Hasebe M."/>
            <person name="Lucas S."/>
            <person name="Mishler D.B."/>
            <person name="Reski R."/>
            <person name="Grigoriev I."/>
            <person name="Quatrano R.S."/>
            <person name="Boore J.L."/>
        </authorList>
    </citation>
    <scope>NUCLEOTIDE SEQUENCE [LARGE SCALE GENOMIC DNA]</scope>
    <source>
        <strain evidence="1 2">cv. Gransden 2004</strain>
    </source>
</reference>
<protein>
    <submittedName>
        <fullName evidence="1">Uncharacterized protein</fullName>
    </submittedName>
</protein>
<accession>A0A7I4AYA3</accession>
<proteinExistence type="predicted"/>
<keyword evidence="2" id="KW-1185">Reference proteome</keyword>
<dbReference type="AlphaFoldDB" id="A0A7I4AYA3"/>
<evidence type="ECO:0000313" key="2">
    <source>
        <dbReference type="Proteomes" id="UP000006727"/>
    </source>
</evidence>
<dbReference type="Gramene" id="Pp3c15_6259V3.2">
    <property type="protein sequence ID" value="Pp3c15_6259V3.2"/>
    <property type="gene ID" value="Pp3c15_6259"/>
</dbReference>
<sequence length="58" mass="6329">MQFRALVPNMFLPAAWGKSVLESPGLIIQVLGAHPQTKLTQLQVVCFSNFCNLGVSIN</sequence>
<dbReference type="EMBL" id="ABEU02000015">
    <property type="status" value="NOT_ANNOTATED_CDS"/>
    <property type="molecule type" value="Genomic_DNA"/>
</dbReference>
<dbReference type="EnsemblPlants" id="Pp3c15_6259V3.2">
    <property type="protein sequence ID" value="Pp3c15_6259V3.2"/>
    <property type="gene ID" value="Pp3c15_6259"/>
</dbReference>
<reference evidence="1 2" key="2">
    <citation type="journal article" date="2018" name="Plant J.">
        <title>The Physcomitrella patens chromosome-scale assembly reveals moss genome structure and evolution.</title>
        <authorList>
            <person name="Lang D."/>
            <person name="Ullrich K.K."/>
            <person name="Murat F."/>
            <person name="Fuchs J."/>
            <person name="Jenkins J."/>
            <person name="Haas F.B."/>
            <person name="Piednoel M."/>
            <person name="Gundlach H."/>
            <person name="Van Bel M."/>
            <person name="Meyberg R."/>
            <person name="Vives C."/>
            <person name="Morata J."/>
            <person name="Symeonidi A."/>
            <person name="Hiss M."/>
            <person name="Muchero W."/>
            <person name="Kamisugi Y."/>
            <person name="Saleh O."/>
            <person name="Blanc G."/>
            <person name="Decker E.L."/>
            <person name="van Gessel N."/>
            <person name="Grimwood J."/>
            <person name="Hayes R.D."/>
            <person name="Graham S.W."/>
            <person name="Gunter L.E."/>
            <person name="McDaniel S.F."/>
            <person name="Hoernstein S.N.W."/>
            <person name="Larsson A."/>
            <person name="Li F.W."/>
            <person name="Perroud P.F."/>
            <person name="Phillips J."/>
            <person name="Ranjan P."/>
            <person name="Rokshar D.S."/>
            <person name="Rothfels C.J."/>
            <person name="Schneider L."/>
            <person name="Shu S."/>
            <person name="Stevenson D.W."/>
            <person name="Thummler F."/>
            <person name="Tillich M."/>
            <person name="Villarreal Aguilar J.C."/>
            <person name="Widiez T."/>
            <person name="Wong G.K."/>
            <person name="Wymore A."/>
            <person name="Zhang Y."/>
            <person name="Zimmer A.D."/>
            <person name="Quatrano R.S."/>
            <person name="Mayer K.F.X."/>
            <person name="Goodstein D."/>
            <person name="Casacuberta J.M."/>
            <person name="Vandepoele K."/>
            <person name="Reski R."/>
            <person name="Cuming A.C."/>
            <person name="Tuskan G.A."/>
            <person name="Maumus F."/>
            <person name="Salse J."/>
            <person name="Schmutz J."/>
            <person name="Rensing S.A."/>
        </authorList>
    </citation>
    <scope>NUCLEOTIDE SEQUENCE [LARGE SCALE GENOMIC DNA]</scope>
    <source>
        <strain evidence="1 2">cv. Gransden 2004</strain>
    </source>
</reference>
<evidence type="ECO:0000313" key="1">
    <source>
        <dbReference type="EnsemblPlants" id="Pp3c15_6259V3.2"/>
    </source>
</evidence>
<dbReference type="InParanoid" id="A0A7I4AYA3"/>
<reference evidence="1" key="3">
    <citation type="submission" date="2020-12" db="UniProtKB">
        <authorList>
            <consortium name="EnsemblPlants"/>
        </authorList>
    </citation>
    <scope>IDENTIFICATION</scope>
</reference>